<name>A0A0H3J0K9_CLOPA</name>
<dbReference type="AlphaFoldDB" id="A0A0H3J0K9"/>
<reference evidence="2 5" key="1">
    <citation type="journal article" date="2015" name="Genome Announc.">
        <title>Complete Genome Sequence of the Nitrogen-Fixing and Solvent-Producing Clostridium pasteurianum DSM 525.</title>
        <authorList>
            <person name="Poehlein A."/>
            <person name="Grosse-Honebrink A."/>
            <person name="Zhang Y."/>
            <person name="Minton N.P."/>
            <person name="Daniel R."/>
        </authorList>
    </citation>
    <scope>NUCLEOTIDE SEQUENCE [LARGE SCALE GENOMIC DNA]</scope>
    <source>
        <strain evidence="2">DSM 525</strain>
        <strain evidence="5">DSM 525 / ATCC 6013</strain>
    </source>
</reference>
<accession>A0A0H3J0K9</accession>
<reference evidence="3 4" key="3">
    <citation type="journal article" name="Genome Announc.">
        <title>Improved Draft Genome Sequence of Clostridium pasteurianum Strain ATCC 6013 (DSM 525) Using a Hybrid Next-Generation Sequencing Approach.</title>
        <authorList>
            <person name="Pyne M.E."/>
            <person name="Utturkar S."/>
            <person name="Brown S.D."/>
            <person name="Moo-Young M."/>
            <person name="Chung D.A."/>
            <person name="Chou C.P."/>
        </authorList>
    </citation>
    <scope>NUCLEOTIDE SEQUENCE [LARGE SCALE GENOMIC DNA]</scope>
    <source>
        <strain evidence="3 4">ATCC 6013</strain>
    </source>
</reference>
<protein>
    <submittedName>
        <fullName evidence="3">Putative zinc-binding domain containing protein</fullName>
    </submittedName>
</protein>
<sequence>MADKTIVCKDCGKEFIFSEGEQAFYKEKGFENDPVRCPECRKARKANRNNFHRD</sequence>
<evidence type="ECO:0000259" key="1">
    <source>
        <dbReference type="Pfam" id="PF13451"/>
    </source>
</evidence>
<reference evidence="3" key="2">
    <citation type="submission" date="2015-10" db="EMBL/GenBank/DDBJ databases">
        <title>Improved Draft Genome Sequence of Clostridium pasteurianum Strain ATCC 6013 (DSM 525) Using a Hybrid Next-Generation Sequencing Approach.</title>
        <authorList>
            <person name="Pyne M.E."/>
            <person name="Utturkar S.M."/>
            <person name="Brown S.D."/>
            <person name="Moo-Young M."/>
            <person name="Chung D.A."/>
            <person name="Chou P.C."/>
        </authorList>
    </citation>
    <scope>NUCLEOTIDE SEQUENCE</scope>
    <source>
        <strain evidence="3">ATCC 6013</strain>
    </source>
</reference>
<dbReference type="KEGG" id="cpat:CLPA_c12760"/>
<dbReference type="EMBL" id="CP009268">
    <property type="protein sequence ID" value="AJA51364.1"/>
    <property type="molecule type" value="Genomic_DNA"/>
</dbReference>
<dbReference type="Gene3D" id="2.20.28.30">
    <property type="entry name" value="RNA polymerase ii, chain L"/>
    <property type="match status" value="1"/>
</dbReference>
<evidence type="ECO:0000313" key="3">
    <source>
        <dbReference type="EMBL" id="KRU12629.1"/>
    </source>
</evidence>
<dbReference type="Proteomes" id="UP000028042">
    <property type="component" value="Unassembled WGS sequence"/>
</dbReference>
<evidence type="ECO:0000313" key="5">
    <source>
        <dbReference type="Proteomes" id="UP000030905"/>
    </source>
</evidence>
<dbReference type="Pfam" id="PF13451">
    <property type="entry name" value="zf_Tbcl"/>
    <property type="match status" value="1"/>
</dbReference>
<dbReference type="EMBL" id="JPGY02000001">
    <property type="protein sequence ID" value="KRU12629.1"/>
    <property type="molecule type" value="Genomic_DNA"/>
</dbReference>
<dbReference type="InterPro" id="IPR025306">
    <property type="entry name" value="Zn-bnd_dom_prob"/>
</dbReference>
<dbReference type="RefSeq" id="WP_003446158.1">
    <property type="nucleotide sequence ID" value="NZ_ANZB01000009.1"/>
</dbReference>
<evidence type="ECO:0000313" key="2">
    <source>
        <dbReference type="EMBL" id="AJA51364.1"/>
    </source>
</evidence>
<dbReference type="KEGG" id="cpae:CPAST_c12760"/>
<dbReference type="PATRIC" id="fig|1262449.3.peg.2693"/>
<organism evidence="2 5">
    <name type="scientific">Clostridium pasteurianum DSM 525 = ATCC 6013</name>
    <dbReference type="NCBI Taxonomy" id="1262449"/>
    <lineage>
        <taxon>Bacteria</taxon>
        <taxon>Bacillati</taxon>
        <taxon>Bacillota</taxon>
        <taxon>Clostridia</taxon>
        <taxon>Eubacteriales</taxon>
        <taxon>Clostridiaceae</taxon>
        <taxon>Clostridium</taxon>
    </lineage>
</organism>
<dbReference type="eggNOG" id="COG1278">
    <property type="taxonomic scope" value="Bacteria"/>
</dbReference>
<evidence type="ECO:0000313" key="4">
    <source>
        <dbReference type="Proteomes" id="UP000028042"/>
    </source>
</evidence>
<feature type="domain" description="Probable zinc-binding" evidence="1">
    <location>
        <begin position="2"/>
        <end position="49"/>
    </location>
</feature>
<dbReference type="GeneID" id="93073457"/>
<keyword evidence="5" id="KW-1185">Reference proteome</keyword>
<dbReference type="Proteomes" id="UP000030905">
    <property type="component" value="Chromosome"/>
</dbReference>
<proteinExistence type="predicted"/>
<gene>
    <name evidence="2" type="ORF">CLPA_c12760</name>
    <name evidence="3" type="ORF">CP6013_01877</name>
</gene>